<dbReference type="Pfam" id="PF25185">
    <property type="entry name" value="Tad3"/>
    <property type="match status" value="1"/>
</dbReference>
<name>A0A8S5UG55_9CAUD</name>
<evidence type="ECO:0000313" key="2">
    <source>
        <dbReference type="EMBL" id="DAF93471.1"/>
    </source>
</evidence>
<sequence>MGNSLDYARREFDILLDGMRSEGRDEREIEMQASLQQGVLDALQVLENQGHSGSSIGYTVGLLTKLALYEPITALQGTDDEWNEISDRSWGPKFQNKRCGHVFKDANGDAYDSNGRIFVDGRGCTYTSKGSHTPVTFPYWPKRVYSPSRDDLPRFERAEICAIADYSNAQEVRDLYERMQGWEIDNGIPPPPHEAESPEQMAGSDAQVATHEKTEQ</sequence>
<dbReference type="EMBL" id="BK016086">
    <property type="protein sequence ID" value="DAF93471.1"/>
    <property type="molecule type" value="Genomic_DNA"/>
</dbReference>
<reference evidence="2" key="1">
    <citation type="journal article" date="2021" name="Proc. Natl. Acad. Sci. U.S.A.">
        <title>A Catalog of Tens of Thousands of Viruses from Human Metagenomes Reveals Hidden Associations with Chronic Diseases.</title>
        <authorList>
            <person name="Tisza M.J."/>
            <person name="Buck C.B."/>
        </authorList>
    </citation>
    <scope>NUCLEOTIDE SEQUENCE</scope>
    <source>
        <strain evidence="2">Ctshb19</strain>
    </source>
</reference>
<feature type="region of interest" description="Disordered" evidence="1">
    <location>
        <begin position="182"/>
        <end position="216"/>
    </location>
</feature>
<organism evidence="2">
    <name type="scientific">Myoviridae sp. ctshb19</name>
    <dbReference type="NCBI Taxonomy" id="2825194"/>
    <lineage>
        <taxon>Viruses</taxon>
        <taxon>Duplodnaviria</taxon>
        <taxon>Heunggongvirae</taxon>
        <taxon>Uroviricota</taxon>
        <taxon>Caudoviricetes</taxon>
    </lineage>
</organism>
<evidence type="ECO:0000256" key="1">
    <source>
        <dbReference type="SAM" id="MobiDB-lite"/>
    </source>
</evidence>
<proteinExistence type="predicted"/>
<protein>
    <submittedName>
        <fullName evidence="2">Uncharacterized protein</fullName>
    </submittedName>
</protein>
<dbReference type="InterPro" id="IPR057383">
    <property type="entry name" value="Tad3"/>
</dbReference>
<accession>A0A8S5UG55</accession>